<dbReference type="InterPro" id="IPR023476">
    <property type="entry name" value="Pep_tRNA_hydro_II_dom_sf"/>
</dbReference>
<dbReference type="Gene3D" id="1.10.8.10">
    <property type="entry name" value="DNA helicase RuvA subunit, C-terminal domain"/>
    <property type="match status" value="1"/>
</dbReference>
<dbReference type="Pfam" id="PF01981">
    <property type="entry name" value="PTH2"/>
    <property type="match status" value="1"/>
</dbReference>
<keyword evidence="15" id="KW-1185">Reference proteome</keyword>
<evidence type="ECO:0000313" key="14">
    <source>
        <dbReference type="EMBL" id="CAI5453556.1"/>
    </source>
</evidence>
<evidence type="ECO:0000256" key="3">
    <source>
        <dbReference type="ARBA" id="ARBA00013260"/>
    </source>
</evidence>
<dbReference type="EMBL" id="CANHGI010000005">
    <property type="protein sequence ID" value="CAI5453556.1"/>
    <property type="molecule type" value="Genomic_DNA"/>
</dbReference>
<name>A0A9P1IZI6_9PELO</name>
<dbReference type="PROSITE" id="PS50030">
    <property type="entry name" value="UBA"/>
    <property type="match status" value="1"/>
</dbReference>
<evidence type="ECO:0000256" key="6">
    <source>
        <dbReference type="ARBA" id="ARBA00022801"/>
    </source>
</evidence>
<feature type="region of interest" description="Disordered" evidence="12">
    <location>
        <begin position="254"/>
        <end position="291"/>
    </location>
</feature>
<feature type="region of interest" description="Disordered" evidence="12">
    <location>
        <begin position="106"/>
        <end position="169"/>
    </location>
</feature>
<comment type="similarity">
    <text evidence="2">Belongs to the COX16 family.</text>
</comment>
<dbReference type="CDD" id="cd02430">
    <property type="entry name" value="PTH2"/>
    <property type="match status" value="1"/>
</dbReference>
<comment type="caution">
    <text evidence="14">The sequence shown here is derived from an EMBL/GenBank/DDBJ whole genome shotgun (WGS) entry which is preliminary data.</text>
</comment>
<evidence type="ECO:0000256" key="10">
    <source>
        <dbReference type="ARBA" id="ARBA00038050"/>
    </source>
</evidence>
<keyword evidence="5" id="KW-0999">Mitochondrion inner membrane</keyword>
<evidence type="ECO:0000256" key="2">
    <source>
        <dbReference type="ARBA" id="ARBA00008370"/>
    </source>
</evidence>
<feature type="domain" description="UBA" evidence="13">
    <location>
        <begin position="209"/>
        <end position="253"/>
    </location>
</feature>
<keyword evidence="9" id="KW-0472">Membrane</keyword>
<dbReference type="PANTHER" id="PTHR12649:SF11">
    <property type="entry name" value="PEPTIDYL-TRNA HYDROLASE 2, MITOCHONDRIAL"/>
    <property type="match status" value="1"/>
</dbReference>
<evidence type="ECO:0000256" key="9">
    <source>
        <dbReference type="ARBA" id="ARBA00023136"/>
    </source>
</evidence>
<evidence type="ECO:0000256" key="11">
    <source>
        <dbReference type="ARBA" id="ARBA00048707"/>
    </source>
</evidence>
<dbReference type="SUPFAM" id="SSF102462">
    <property type="entry name" value="Peptidyl-tRNA hydrolase II"/>
    <property type="match status" value="1"/>
</dbReference>
<evidence type="ECO:0000256" key="5">
    <source>
        <dbReference type="ARBA" id="ARBA00022792"/>
    </source>
</evidence>
<dbReference type="Pfam" id="PF14138">
    <property type="entry name" value="COX16"/>
    <property type="match status" value="1"/>
</dbReference>
<proteinExistence type="inferred from homology"/>
<dbReference type="Pfam" id="PF22562">
    <property type="entry name" value="UBA_7"/>
    <property type="match status" value="1"/>
</dbReference>
<dbReference type="GO" id="GO:0004045">
    <property type="term" value="F:peptidyl-tRNA hydrolase activity"/>
    <property type="evidence" value="ECO:0007669"/>
    <property type="project" value="UniProtKB-EC"/>
</dbReference>
<gene>
    <name evidence="14" type="ORF">CAMP_LOCUS16193</name>
</gene>
<dbReference type="GO" id="GO:0005743">
    <property type="term" value="C:mitochondrial inner membrane"/>
    <property type="evidence" value="ECO:0007669"/>
    <property type="project" value="UniProtKB-SubCell"/>
</dbReference>
<dbReference type="SUPFAM" id="SSF46934">
    <property type="entry name" value="UBA-like"/>
    <property type="match status" value="1"/>
</dbReference>
<keyword evidence="7" id="KW-1133">Transmembrane helix</keyword>
<evidence type="ECO:0000256" key="7">
    <source>
        <dbReference type="ARBA" id="ARBA00022989"/>
    </source>
</evidence>
<evidence type="ECO:0000256" key="1">
    <source>
        <dbReference type="ARBA" id="ARBA00004434"/>
    </source>
</evidence>
<evidence type="ECO:0000313" key="15">
    <source>
        <dbReference type="Proteomes" id="UP001152747"/>
    </source>
</evidence>
<evidence type="ECO:0000256" key="4">
    <source>
        <dbReference type="ARBA" id="ARBA00022692"/>
    </source>
</evidence>
<comment type="similarity">
    <text evidence="10">Belongs to the PTH2 family.</text>
</comment>
<accession>A0A9P1IZI6</accession>
<dbReference type="EC" id="3.1.1.29" evidence="3"/>
<reference evidence="14" key="1">
    <citation type="submission" date="2022-11" db="EMBL/GenBank/DDBJ databases">
        <authorList>
            <person name="Kikuchi T."/>
        </authorList>
    </citation>
    <scope>NUCLEOTIDE SEQUENCE</scope>
    <source>
        <strain evidence="14">PS1010</strain>
    </source>
</reference>
<dbReference type="AlphaFoldDB" id="A0A9P1IZI6"/>
<protein>
    <recommendedName>
        <fullName evidence="3">peptidyl-tRNA hydrolase</fullName>
        <ecNumber evidence="3">3.1.1.29</ecNumber>
    </recommendedName>
</protein>
<dbReference type="InterPro" id="IPR002833">
    <property type="entry name" value="PTH2"/>
</dbReference>
<dbReference type="InterPro" id="IPR020164">
    <property type="entry name" value="Cyt_c_Oxase_assmbl_COX16"/>
</dbReference>
<dbReference type="FunFam" id="3.40.1490.10:FF:000002">
    <property type="entry name" value="Peptidyl-tRNA hydrolase 2, mitochondrial"/>
    <property type="match status" value="1"/>
</dbReference>
<comment type="catalytic activity">
    <reaction evidence="11">
        <text>an N-acyl-L-alpha-aminoacyl-tRNA + H2O = an N-acyl-L-amino acid + a tRNA + H(+)</text>
        <dbReference type="Rhea" id="RHEA:54448"/>
        <dbReference type="Rhea" id="RHEA-COMP:10123"/>
        <dbReference type="Rhea" id="RHEA-COMP:13883"/>
        <dbReference type="ChEBI" id="CHEBI:15377"/>
        <dbReference type="ChEBI" id="CHEBI:15378"/>
        <dbReference type="ChEBI" id="CHEBI:59874"/>
        <dbReference type="ChEBI" id="CHEBI:78442"/>
        <dbReference type="ChEBI" id="CHEBI:138191"/>
        <dbReference type="EC" id="3.1.1.29"/>
    </reaction>
</comment>
<dbReference type="Proteomes" id="UP001152747">
    <property type="component" value="Unassembled WGS sequence"/>
</dbReference>
<feature type="compositionally biased region" description="Acidic residues" evidence="12">
    <location>
        <begin position="257"/>
        <end position="274"/>
    </location>
</feature>
<organism evidence="14 15">
    <name type="scientific">Caenorhabditis angaria</name>
    <dbReference type="NCBI Taxonomy" id="860376"/>
    <lineage>
        <taxon>Eukaryota</taxon>
        <taxon>Metazoa</taxon>
        <taxon>Ecdysozoa</taxon>
        <taxon>Nematoda</taxon>
        <taxon>Chromadorea</taxon>
        <taxon>Rhabditida</taxon>
        <taxon>Rhabditina</taxon>
        <taxon>Rhabditomorpha</taxon>
        <taxon>Rhabditoidea</taxon>
        <taxon>Rhabditidae</taxon>
        <taxon>Peloderinae</taxon>
        <taxon>Caenorhabditis</taxon>
    </lineage>
</organism>
<evidence type="ECO:0000256" key="8">
    <source>
        <dbReference type="ARBA" id="ARBA00023128"/>
    </source>
</evidence>
<keyword evidence="6" id="KW-0378">Hydrolase</keyword>
<sequence length="424" mass="45871">MGRLKFTRVGLPFFAIVLGGAYGLHFFQQVRFDFRKIRQEDANLDLLRSDLTKSGIKIRDNVTVDSVYKEVAELDTDNWENIRGPRDTEDLTQYNIIKKQQQEAAKASHLSLLDNNPPEPDNASIRAERGSPTPSSVTVDNHPDRSIAIQDPFSTSSDAGIPEVPVPSSSALSISSQALSDPTPSVPIIVRDCGNEGVSTSSHPTDPQEPNEINIDYLAQLLDLGFDEFTASLALKRTNNIGVEQAVSWIIERSNESDFEDDSSSSETEGEDVDTMGAQASSSTNSGGTGVENAALEMMKALAKRGRTHKMVLVANMSLKMGVGKLAAQVGHATLGVYRQAMNCEAGQTAINSWTRHGQVKIVVRGQSTEQLMDLCKAAKDAGCFYYLVQDAGYTQIPAGSRTILGVFGTVEQVDSVTGGLKLL</sequence>
<dbReference type="NCBIfam" id="TIGR00283">
    <property type="entry name" value="arch_pth2"/>
    <property type="match status" value="1"/>
</dbReference>
<keyword evidence="4" id="KW-0812">Transmembrane</keyword>
<dbReference type="InterPro" id="IPR015940">
    <property type="entry name" value="UBA"/>
</dbReference>
<evidence type="ECO:0000259" key="13">
    <source>
        <dbReference type="PROSITE" id="PS50030"/>
    </source>
</evidence>
<dbReference type="PANTHER" id="PTHR12649">
    <property type="entry name" value="PEPTIDYL-TRNA HYDROLASE 2"/>
    <property type="match status" value="1"/>
</dbReference>
<dbReference type="GO" id="GO:0005829">
    <property type="term" value="C:cytosol"/>
    <property type="evidence" value="ECO:0007669"/>
    <property type="project" value="TreeGrafter"/>
</dbReference>
<comment type="subcellular location">
    <subcellularLocation>
        <location evidence="1">Mitochondrion inner membrane</location>
        <topology evidence="1">Single-pass membrane protein</topology>
    </subcellularLocation>
</comment>
<evidence type="ECO:0000256" key="12">
    <source>
        <dbReference type="SAM" id="MobiDB-lite"/>
    </source>
</evidence>
<keyword evidence="8" id="KW-0496">Mitochondrion</keyword>
<dbReference type="Gene3D" id="3.40.1490.10">
    <property type="entry name" value="Bit1"/>
    <property type="match status" value="1"/>
</dbReference>
<dbReference type="OrthoDB" id="1733656at2759"/>
<dbReference type="InterPro" id="IPR009060">
    <property type="entry name" value="UBA-like_sf"/>
</dbReference>